<dbReference type="Proteomes" id="UP000036681">
    <property type="component" value="Unplaced"/>
</dbReference>
<name>A0A0M3IGJ8_ASCLU</name>
<evidence type="ECO:0000313" key="1">
    <source>
        <dbReference type="Proteomes" id="UP000036681"/>
    </source>
</evidence>
<dbReference type="WBParaSite" id="ALUE_0001743401-mRNA-1">
    <property type="protein sequence ID" value="ALUE_0001743401-mRNA-1"/>
    <property type="gene ID" value="ALUE_0001743401"/>
</dbReference>
<evidence type="ECO:0000313" key="2">
    <source>
        <dbReference type="WBParaSite" id="ALUE_0001743401-mRNA-1"/>
    </source>
</evidence>
<dbReference type="AlphaFoldDB" id="A0A0M3IGJ8"/>
<reference evidence="2" key="1">
    <citation type="submission" date="2017-02" db="UniProtKB">
        <authorList>
            <consortium name="WormBaseParasite"/>
        </authorList>
    </citation>
    <scope>IDENTIFICATION</scope>
</reference>
<protein>
    <submittedName>
        <fullName evidence="2">Uncharacterized protein</fullName>
    </submittedName>
</protein>
<proteinExistence type="predicted"/>
<sequence length="76" mass="9003">MVDVIRGKPFLYLQHILYPKKFFFLSVEVFQTVIKTSCLSFGVLIHCRIYQLPHGAHFCRAHHSTARSKIFHRRET</sequence>
<organism evidence="1 2">
    <name type="scientific">Ascaris lumbricoides</name>
    <name type="common">Giant roundworm</name>
    <dbReference type="NCBI Taxonomy" id="6252"/>
    <lineage>
        <taxon>Eukaryota</taxon>
        <taxon>Metazoa</taxon>
        <taxon>Ecdysozoa</taxon>
        <taxon>Nematoda</taxon>
        <taxon>Chromadorea</taxon>
        <taxon>Rhabditida</taxon>
        <taxon>Spirurina</taxon>
        <taxon>Ascaridomorpha</taxon>
        <taxon>Ascaridoidea</taxon>
        <taxon>Ascarididae</taxon>
        <taxon>Ascaris</taxon>
    </lineage>
</organism>
<accession>A0A0M3IGJ8</accession>
<keyword evidence="1" id="KW-1185">Reference proteome</keyword>